<dbReference type="RefSeq" id="WP_186858928.1">
    <property type="nucleotide sequence ID" value="NZ_JACOON010000008.1"/>
</dbReference>
<dbReference type="Gene3D" id="1.20.1250.20">
    <property type="entry name" value="MFS general substrate transporter like domains"/>
    <property type="match status" value="1"/>
</dbReference>
<keyword evidence="6 7" id="KW-0472">Membrane</keyword>
<dbReference type="EMBL" id="JACOON010000008">
    <property type="protein sequence ID" value="MBC5649478.1"/>
    <property type="molecule type" value="Genomic_DNA"/>
</dbReference>
<evidence type="ECO:0000256" key="5">
    <source>
        <dbReference type="ARBA" id="ARBA00022989"/>
    </source>
</evidence>
<evidence type="ECO:0000256" key="4">
    <source>
        <dbReference type="ARBA" id="ARBA00022692"/>
    </source>
</evidence>
<feature type="transmembrane region" description="Helical" evidence="7">
    <location>
        <begin position="141"/>
        <end position="160"/>
    </location>
</feature>
<evidence type="ECO:0000256" key="6">
    <source>
        <dbReference type="ARBA" id="ARBA00023136"/>
    </source>
</evidence>
<proteinExistence type="inferred from homology"/>
<accession>A0ABR7EIG3</accession>
<feature type="transmembrane region" description="Helical" evidence="7">
    <location>
        <begin position="99"/>
        <end position="120"/>
    </location>
</feature>
<dbReference type="PANTHER" id="PTHR23514">
    <property type="entry name" value="BYPASS OF STOP CODON PROTEIN 6"/>
    <property type="match status" value="1"/>
</dbReference>
<evidence type="ECO:0000256" key="3">
    <source>
        <dbReference type="ARBA" id="ARBA00022448"/>
    </source>
</evidence>
<keyword evidence="3" id="KW-0813">Transport</keyword>
<organism evidence="8 9">
    <name type="scientific">Christensenella tenuis</name>
    <dbReference type="NCBI Taxonomy" id="2763033"/>
    <lineage>
        <taxon>Bacteria</taxon>
        <taxon>Bacillati</taxon>
        <taxon>Bacillota</taxon>
        <taxon>Clostridia</taxon>
        <taxon>Christensenellales</taxon>
        <taxon>Christensenellaceae</taxon>
        <taxon>Christensenella</taxon>
    </lineage>
</organism>
<dbReference type="Pfam" id="PF07690">
    <property type="entry name" value="MFS_1"/>
    <property type="match status" value="1"/>
</dbReference>
<dbReference type="SUPFAM" id="SSF103473">
    <property type="entry name" value="MFS general substrate transporter"/>
    <property type="match status" value="1"/>
</dbReference>
<feature type="transmembrane region" description="Helical" evidence="7">
    <location>
        <begin position="272"/>
        <end position="291"/>
    </location>
</feature>
<feature type="transmembrane region" description="Helical" evidence="7">
    <location>
        <begin position="39"/>
        <end position="62"/>
    </location>
</feature>
<evidence type="ECO:0000256" key="2">
    <source>
        <dbReference type="ARBA" id="ARBA00008335"/>
    </source>
</evidence>
<dbReference type="InterPro" id="IPR036259">
    <property type="entry name" value="MFS_trans_sf"/>
</dbReference>
<name>A0ABR7EIG3_9FIRM</name>
<comment type="similarity">
    <text evidence="2">Belongs to the major facilitator superfamily.</text>
</comment>
<sequence length="423" mass="44798">MAHTFKRTIHACYRGYIVQAAINNLAPLLFVIFQQQFDLSLSMIGNLIFLNFGTQLVVDAIAVKFADKIGYRKCMVTAHILCTVGLVALGILPNIMMPYAGLCLAVIFYAIGGGLIEVLISPIVDAVPGDDKASAMSLLHSFYCWGQVLVVLLSTVFLQICGHGMWMILPVLWAVLPLVNGLSFLKVPIPTPAEGHEKIPIKKLLASKIFMIAMIMMLCAGAAELSMAQWSSLFAEKALGVSKVMGDLLGPCLFAVFMGVGRTFYGLWGKKINLTGALLVCSILCVVSYLLASLSNIPAFALMGCSLCGLAVSLLWPGMLSYSSACYPGGGTAMFGILAICGDLGCSIGPWITGFVSEGAQSSPALVAQAAADGFTPEQIGLKIGLLSAVVFPMIIAGGILAMRRIRTKQEVPGKMGGEQQGA</sequence>
<feature type="transmembrane region" description="Helical" evidence="7">
    <location>
        <begin position="384"/>
        <end position="403"/>
    </location>
</feature>
<keyword evidence="9" id="KW-1185">Reference proteome</keyword>
<dbReference type="Proteomes" id="UP000606889">
    <property type="component" value="Unassembled WGS sequence"/>
</dbReference>
<protein>
    <submittedName>
        <fullName evidence="8">MFS transporter</fullName>
    </submittedName>
</protein>
<keyword evidence="5 7" id="KW-1133">Transmembrane helix</keyword>
<feature type="transmembrane region" description="Helical" evidence="7">
    <location>
        <begin position="12"/>
        <end position="33"/>
    </location>
</feature>
<evidence type="ECO:0000256" key="1">
    <source>
        <dbReference type="ARBA" id="ARBA00004651"/>
    </source>
</evidence>
<feature type="transmembrane region" description="Helical" evidence="7">
    <location>
        <begin position="205"/>
        <end position="228"/>
    </location>
</feature>
<feature type="transmembrane region" description="Helical" evidence="7">
    <location>
        <begin position="166"/>
        <end position="185"/>
    </location>
</feature>
<evidence type="ECO:0000313" key="9">
    <source>
        <dbReference type="Proteomes" id="UP000606889"/>
    </source>
</evidence>
<feature type="transmembrane region" description="Helical" evidence="7">
    <location>
        <begin position="332"/>
        <end position="352"/>
    </location>
</feature>
<evidence type="ECO:0000313" key="8">
    <source>
        <dbReference type="EMBL" id="MBC5649478.1"/>
    </source>
</evidence>
<evidence type="ECO:0000256" key="7">
    <source>
        <dbReference type="SAM" id="Phobius"/>
    </source>
</evidence>
<dbReference type="InterPro" id="IPR011701">
    <property type="entry name" value="MFS"/>
</dbReference>
<dbReference type="InterPro" id="IPR051788">
    <property type="entry name" value="MFS_Transporter"/>
</dbReference>
<feature type="transmembrane region" description="Helical" evidence="7">
    <location>
        <begin position="248"/>
        <end position="265"/>
    </location>
</feature>
<dbReference type="PANTHER" id="PTHR23514:SF3">
    <property type="entry name" value="BYPASS OF STOP CODON PROTEIN 6"/>
    <property type="match status" value="1"/>
</dbReference>
<reference evidence="8 9" key="1">
    <citation type="submission" date="2020-08" db="EMBL/GenBank/DDBJ databases">
        <title>Genome public.</title>
        <authorList>
            <person name="Liu C."/>
            <person name="Sun Q."/>
        </authorList>
    </citation>
    <scope>NUCLEOTIDE SEQUENCE [LARGE SCALE GENOMIC DNA]</scope>
    <source>
        <strain evidence="8 9">NSJ-35</strain>
    </source>
</reference>
<keyword evidence="4 7" id="KW-0812">Transmembrane</keyword>
<feature type="transmembrane region" description="Helical" evidence="7">
    <location>
        <begin position="297"/>
        <end position="320"/>
    </location>
</feature>
<comment type="caution">
    <text evidence="8">The sequence shown here is derived from an EMBL/GenBank/DDBJ whole genome shotgun (WGS) entry which is preliminary data.</text>
</comment>
<comment type="subcellular location">
    <subcellularLocation>
        <location evidence="1">Cell membrane</location>
        <topology evidence="1">Multi-pass membrane protein</topology>
    </subcellularLocation>
</comment>
<feature type="transmembrane region" description="Helical" evidence="7">
    <location>
        <begin position="74"/>
        <end position="93"/>
    </location>
</feature>
<gene>
    <name evidence="8" type="ORF">H8S18_14110</name>
</gene>